<feature type="region of interest" description="Disordered" evidence="1">
    <location>
        <begin position="137"/>
        <end position="168"/>
    </location>
</feature>
<dbReference type="AlphaFoldDB" id="A0A9W4H214"/>
<dbReference type="Proteomes" id="UP001153328">
    <property type="component" value="Unassembled WGS sequence"/>
</dbReference>
<keyword evidence="3" id="KW-1185">Reference proteome</keyword>
<evidence type="ECO:0000313" key="3">
    <source>
        <dbReference type="Proteomes" id="UP001153328"/>
    </source>
</evidence>
<sequence>MRIDRRFPVPDCLAGGDTALRHAGGLRALLEAEGVGCFVGCLLPLRLTGGFTLVVGTWLRVGEAEFGRAQASWESYDYEQLVLAGTLANAVPPFGDDLLHAPVLTGVRDRDELPYVTGSERADVARILATTWDRDDVLGRADPGPAPPDGHRTGAGGEVRSRWPRAAG</sequence>
<dbReference type="RefSeq" id="WP_205048576.1">
    <property type="nucleotide sequence ID" value="NZ_CAJVAX010000017.1"/>
</dbReference>
<comment type="caution">
    <text evidence="2">The sequence shown here is derived from an EMBL/GenBank/DDBJ whole genome shotgun (WGS) entry which is preliminary data.</text>
</comment>
<evidence type="ECO:0000313" key="2">
    <source>
        <dbReference type="EMBL" id="CAG7644026.1"/>
    </source>
</evidence>
<proteinExistence type="predicted"/>
<reference evidence="2" key="1">
    <citation type="submission" date="2021-06" db="EMBL/GenBank/DDBJ databases">
        <authorList>
            <person name="Arsene-Ploetze F."/>
        </authorList>
    </citation>
    <scope>NUCLEOTIDE SEQUENCE</scope>
    <source>
        <strain evidence="2">SBRY1</strain>
    </source>
</reference>
<organism evidence="2 3">
    <name type="scientific">Actinacidiphila bryophytorum</name>
    <dbReference type="NCBI Taxonomy" id="1436133"/>
    <lineage>
        <taxon>Bacteria</taxon>
        <taxon>Bacillati</taxon>
        <taxon>Actinomycetota</taxon>
        <taxon>Actinomycetes</taxon>
        <taxon>Kitasatosporales</taxon>
        <taxon>Streptomycetaceae</taxon>
        <taxon>Actinacidiphila</taxon>
    </lineage>
</organism>
<accession>A0A9W4H214</accession>
<dbReference type="EMBL" id="CAJVAX010000017">
    <property type="protein sequence ID" value="CAG7644026.1"/>
    <property type="molecule type" value="Genomic_DNA"/>
</dbReference>
<protein>
    <submittedName>
        <fullName evidence="2">Uncharacterized protein</fullName>
    </submittedName>
</protein>
<name>A0A9W4H214_9ACTN</name>
<evidence type="ECO:0000256" key="1">
    <source>
        <dbReference type="SAM" id="MobiDB-lite"/>
    </source>
</evidence>
<gene>
    <name evidence="2" type="ORF">SBRY_30956</name>
</gene>